<dbReference type="Proteomes" id="UP000427769">
    <property type="component" value="Chromosome"/>
</dbReference>
<evidence type="ECO:0000313" key="2">
    <source>
        <dbReference type="Proteomes" id="UP000427769"/>
    </source>
</evidence>
<proteinExistence type="predicted"/>
<organism evidence="1 2">
    <name type="scientific">Desulfosarcina widdelii</name>
    <dbReference type="NCBI Taxonomy" id="947919"/>
    <lineage>
        <taxon>Bacteria</taxon>
        <taxon>Pseudomonadati</taxon>
        <taxon>Thermodesulfobacteriota</taxon>
        <taxon>Desulfobacteria</taxon>
        <taxon>Desulfobacterales</taxon>
        <taxon>Desulfosarcinaceae</taxon>
        <taxon>Desulfosarcina</taxon>
    </lineage>
</organism>
<gene>
    <name evidence="1" type="ORF">DSCW_45310</name>
</gene>
<dbReference type="KEGG" id="dwd:DSCW_45310"/>
<dbReference type="AlphaFoldDB" id="A0A5K7ZFJ9"/>
<accession>A0A5K7ZFJ9</accession>
<sequence length="79" mass="8190">MRKFGSQGEISETINIAMLAGKSKYSIVTDSYIVGTSVAQLQCNTPSVGSEIAEGSAKGVWIAGGDLASPGRTGVRKKQ</sequence>
<dbReference type="EMBL" id="AP021875">
    <property type="protein sequence ID" value="BBO77114.1"/>
    <property type="molecule type" value="Genomic_DNA"/>
</dbReference>
<reference evidence="1 2" key="1">
    <citation type="submission" date="2019-11" db="EMBL/GenBank/DDBJ databases">
        <title>Comparative genomics of hydrocarbon-degrading Desulfosarcina strains.</title>
        <authorList>
            <person name="Watanabe M."/>
            <person name="Kojima H."/>
            <person name="Fukui M."/>
        </authorList>
    </citation>
    <scope>NUCLEOTIDE SEQUENCE [LARGE SCALE GENOMIC DNA]</scope>
    <source>
        <strain evidence="1 2">PP31</strain>
    </source>
</reference>
<evidence type="ECO:0000313" key="1">
    <source>
        <dbReference type="EMBL" id="BBO77114.1"/>
    </source>
</evidence>
<name>A0A5K7ZFJ9_9BACT</name>
<protein>
    <submittedName>
        <fullName evidence="1">Uncharacterized protein</fullName>
    </submittedName>
</protein>
<keyword evidence="2" id="KW-1185">Reference proteome</keyword>